<organism evidence="1">
    <name type="scientific">Arundo donax</name>
    <name type="common">Giant reed</name>
    <name type="synonym">Donax arundinaceus</name>
    <dbReference type="NCBI Taxonomy" id="35708"/>
    <lineage>
        <taxon>Eukaryota</taxon>
        <taxon>Viridiplantae</taxon>
        <taxon>Streptophyta</taxon>
        <taxon>Embryophyta</taxon>
        <taxon>Tracheophyta</taxon>
        <taxon>Spermatophyta</taxon>
        <taxon>Magnoliopsida</taxon>
        <taxon>Liliopsida</taxon>
        <taxon>Poales</taxon>
        <taxon>Poaceae</taxon>
        <taxon>PACMAD clade</taxon>
        <taxon>Arundinoideae</taxon>
        <taxon>Arundineae</taxon>
        <taxon>Arundo</taxon>
    </lineage>
</organism>
<reference evidence="1" key="1">
    <citation type="submission" date="2014-09" db="EMBL/GenBank/DDBJ databases">
        <authorList>
            <person name="Magalhaes I.L.F."/>
            <person name="Oliveira U."/>
            <person name="Santos F.R."/>
            <person name="Vidigal T.H.D.A."/>
            <person name="Brescovit A.D."/>
            <person name="Santos A.J."/>
        </authorList>
    </citation>
    <scope>NUCLEOTIDE SEQUENCE</scope>
    <source>
        <tissue evidence="1">Shoot tissue taken approximately 20 cm above the soil surface</tissue>
    </source>
</reference>
<name>A0A0A9DEN1_ARUDO</name>
<reference evidence="1" key="2">
    <citation type="journal article" date="2015" name="Data Brief">
        <title>Shoot transcriptome of the giant reed, Arundo donax.</title>
        <authorList>
            <person name="Barrero R.A."/>
            <person name="Guerrero F.D."/>
            <person name="Moolhuijzen P."/>
            <person name="Goolsby J.A."/>
            <person name="Tidwell J."/>
            <person name="Bellgard S.E."/>
            <person name="Bellgard M.I."/>
        </authorList>
    </citation>
    <scope>NUCLEOTIDE SEQUENCE</scope>
    <source>
        <tissue evidence="1">Shoot tissue taken approximately 20 cm above the soil surface</tissue>
    </source>
</reference>
<dbReference type="AlphaFoldDB" id="A0A0A9DEN1"/>
<dbReference type="EMBL" id="GBRH01215683">
    <property type="protein sequence ID" value="JAD82212.1"/>
    <property type="molecule type" value="Transcribed_RNA"/>
</dbReference>
<protein>
    <submittedName>
        <fullName evidence="1">Uncharacterized protein</fullName>
    </submittedName>
</protein>
<evidence type="ECO:0000313" key="1">
    <source>
        <dbReference type="EMBL" id="JAD82212.1"/>
    </source>
</evidence>
<accession>A0A0A9DEN1</accession>
<proteinExistence type="predicted"/>
<sequence length="40" mass="4930">MHLIWTLLFHSCYHKSAPTHATHARKHLSYHIEYLRRLIF</sequence>